<feature type="domain" description="Gram-positive cocci surface proteins LPxTG" evidence="8">
    <location>
        <begin position="665"/>
        <end position="702"/>
    </location>
</feature>
<dbReference type="Gene3D" id="2.60.40.10">
    <property type="entry name" value="Immunoglobulins"/>
    <property type="match status" value="1"/>
</dbReference>
<keyword evidence="6" id="KW-0812">Transmembrane</keyword>
<dbReference type="InterPro" id="IPR022038">
    <property type="entry name" value="Ig-like_bact"/>
</dbReference>
<dbReference type="PANTHER" id="PTHR24373">
    <property type="entry name" value="SLIT RELATED LEUCINE-RICH REPEAT NEURONAL PROTEIN"/>
    <property type="match status" value="1"/>
</dbReference>
<sequence length="702" mass="77032">MKKMTQVIALSTIVLGALSPTLQVIAETPKIAESPAVTTELSSENVEVQAESNDIASGTFGTAPWRIDSSGVLHIGAGTFSDTPVNQNGARLSPWYQWSKQITSIRFEGDVIAGNILSNLFDYLANVTHIEGIEKLNTSHTTEMQRVFGGCASLTSLDLTSWDVSNVTTIFSFLNGATNMESLNVSNWNVSNMIAITYAFSEMPKLKELDLSQWRLTPLHSAQGVFMGDSSLEALDLSGFDMTQLEKSWITGYEMSRFFQNTTSLKVLKLSDKFRFWVTDSVNVELPEISTNNQYTGKWQNIGTGSLTHPQGADVWTSKQLTQNFNANAKNDTYVWQPYTISAGDVTVKYVDTKGTPIADDVIKSGNIGEAYTTEQKDIPGYTFKEVQGDPSGKFTDQPQTVMYVYEETKDQSTVIVHDSELTVGEAWQPEDNFDSATDYYGNTVPFSEINVEGQVDTAKAGTYKVTYTRFVPNLFSNSENQGTYSAVATVTVKEAQPVKGGDITAKYVDTEGLEISDDVVKVGNIGEAYTTEQKDIPGYTFKEVQGNASGKFTAQAQTVTYVYTKNELPHVSGTVLVKYIDTNGHSLSEDIVKSGAIGEGYSTEKKDIKGYTFKEVRGNVAGRYTNQVQTVTYVYTKNKSISQVTATPQGEEKDPSASAKQKFLPKAGENEGMTLISFILGLTFLALALFGLTLRIKKIKK</sequence>
<organism evidence="9 10">
    <name type="scientific">Lactococcus garvieae</name>
    <dbReference type="NCBI Taxonomy" id="1363"/>
    <lineage>
        <taxon>Bacteria</taxon>
        <taxon>Bacillati</taxon>
        <taxon>Bacillota</taxon>
        <taxon>Bacilli</taxon>
        <taxon>Lactobacillales</taxon>
        <taxon>Streptococcaceae</taxon>
        <taxon>Lactococcus</taxon>
    </lineage>
</organism>
<dbReference type="InterPro" id="IPR019931">
    <property type="entry name" value="LPXTG_anchor"/>
</dbReference>
<evidence type="ECO:0000256" key="2">
    <source>
        <dbReference type="ARBA" id="ARBA00022525"/>
    </source>
</evidence>
<evidence type="ECO:0000256" key="6">
    <source>
        <dbReference type="SAM" id="Phobius"/>
    </source>
</evidence>
<dbReference type="InterPro" id="IPR050328">
    <property type="entry name" value="Dev_Immune_Receptor"/>
</dbReference>
<dbReference type="InterPro" id="IPR005046">
    <property type="entry name" value="DUF285"/>
</dbReference>
<keyword evidence="4" id="KW-0677">Repeat</keyword>
<evidence type="ECO:0000256" key="7">
    <source>
        <dbReference type="SAM" id="SignalP"/>
    </source>
</evidence>
<gene>
    <name evidence="9" type="ORF">SAMN05216438_101220</name>
</gene>
<dbReference type="PANTHER" id="PTHR24373:SF275">
    <property type="entry name" value="TIR DOMAIN-CONTAINING PROTEIN"/>
    <property type="match status" value="1"/>
</dbReference>
<dbReference type="InterPro" id="IPR013783">
    <property type="entry name" value="Ig-like_fold"/>
</dbReference>
<protein>
    <submittedName>
        <fullName evidence="9">Surface protein</fullName>
    </submittedName>
</protein>
<feature type="signal peptide" evidence="7">
    <location>
        <begin position="1"/>
        <end position="26"/>
    </location>
</feature>
<dbReference type="Proteomes" id="UP000181969">
    <property type="component" value="Unassembled WGS sequence"/>
</dbReference>
<dbReference type="InterPro" id="IPR011889">
    <property type="entry name" value="Liste_lipo_26"/>
</dbReference>
<dbReference type="InterPro" id="IPR009459">
    <property type="entry name" value="MucBP_dom"/>
</dbReference>
<keyword evidence="6" id="KW-0472">Membrane</keyword>
<feature type="transmembrane region" description="Helical" evidence="6">
    <location>
        <begin position="673"/>
        <end position="695"/>
    </location>
</feature>
<keyword evidence="1" id="KW-0134">Cell wall</keyword>
<dbReference type="RefSeq" id="WP_074750017.1">
    <property type="nucleotide sequence ID" value="NZ_FOTJ01000001.1"/>
</dbReference>
<name>A0A1I4EWT9_9LACT</name>
<accession>A0A1I4EWT9</accession>
<reference evidence="9 10" key="1">
    <citation type="submission" date="2016-10" db="EMBL/GenBank/DDBJ databases">
        <authorList>
            <person name="de Groot N.N."/>
        </authorList>
    </citation>
    <scope>NUCLEOTIDE SEQUENCE [LARGE SCALE GENOMIC DNA]</scope>
    <source>
        <strain evidence="9 10">M79</strain>
    </source>
</reference>
<keyword evidence="3 7" id="KW-0732">Signal</keyword>
<evidence type="ECO:0000256" key="1">
    <source>
        <dbReference type="ARBA" id="ARBA00022512"/>
    </source>
</evidence>
<evidence type="ECO:0000256" key="5">
    <source>
        <dbReference type="ARBA" id="ARBA00023088"/>
    </source>
</evidence>
<evidence type="ECO:0000313" key="9">
    <source>
        <dbReference type="EMBL" id="SFL09580.1"/>
    </source>
</evidence>
<keyword evidence="5" id="KW-0572">Peptidoglycan-anchor</keyword>
<dbReference type="PROSITE" id="PS50847">
    <property type="entry name" value="GRAM_POS_ANCHORING"/>
    <property type="match status" value="1"/>
</dbReference>
<keyword evidence="6" id="KW-1133">Transmembrane helix</keyword>
<dbReference type="AlphaFoldDB" id="A0A1I4EWT9"/>
<evidence type="ECO:0000313" key="10">
    <source>
        <dbReference type="Proteomes" id="UP000181969"/>
    </source>
</evidence>
<dbReference type="Pfam" id="PF06458">
    <property type="entry name" value="MucBP"/>
    <property type="match status" value="3"/>
</dbReference>
<dbReference type="InterPro" id="IPR032675">
    <property type="entry name" value="LRR_dom_sf"/>
</dbReference>
<keyword evidence="2" id="KW-0964">Secreted</keyword>
<dbReference type="Pfam" id="PF03382">
    <property type="entry name" value="DUF285"/>
    <property type="match status" value="1"/>
</dbReference>
<evidence type="ECO:0000256" key="3">
    <source>
        <dbReference type="ARBA" id="ARBA00022729"/>
    </source>
</evidence>
<feature type="chain" id="PRO_5010245996" evidence="7">
    <location>
        <begin position="27"/>
        <end position="702"/>
    </location>
</feature>
<dbReference type="NCBIfam" id="TIGR02167">
    <property type="entry name" value="Liste_lipo_26"/>
    <property type="match status" value="2"/>
</dbReference>
<proteinExistence type="predicted"/>
<evidence type="ECO:0000256" key="4">
    <source>
        <dbReference type="ARBA" id="ARBA00022737"/>
    </source>
</evidence>
<dbReference type="SUPFAM" id="SSF52058">
    <property type="entry name" value="L domain-like"/>
    <property type="match status" value="1"/>
</dbReference>
<dbReference type="OrthoDB" id="2243933at2"/>
<dbReference type="Pfam" id="PF07523">
    <property type="entry name" value="Big_3"/>
    <property type="match status" value="1"/>
</dbReference>
<dbReference type="EMBL" id="FOTJ01000001">
    <property type="protein sequence ID" value="SFL09580.1"/>
    <property type="molecule type" value="Genomic_DNA"/>
</dbReference>
<dbReference type="Gene3D" id="3.10.20.320">
    <property type="entry name" value="Putative peptidoglycan bound protein (lpxtg motif)"/>
    <property type="match status" value="3"/>
</dbReference>
<dbReference type="Gene3D" id="3.80.10.10">
    <property type="entry name" value="Ribonuclease Inhibitor"/>
    <property type="match status" value="1"/>
</dbReference>
<evidence type="ECO:0000259" key="8">
    <source>
        <dbReference type="PROSITE" id="PS50847"/>
    </source>
</evidence>